<reference evidence="9" key="2">
    <citation type="submission" date="2025-08" db="UniProtKB">
        <authorList>
            <consortium name="Ensembl"/>
        </authorList>
    </citation>
    <scope>IDENTIFICATION</scope>
    <source>
        <strain evidence="9">broiler</strain>
    </source>
</reference>
<feature type="disulfide bond" evidence="7">
    <location>
        <begin position="201"/>
        <end position="211"/>
    </location>
</feature>
<keyword evidence="10" id="KW-1185">Reference proteome</keyword>
<reference evidence="9" key="1">
    <citation type="submission" date="2020-11" db="EMBL/GenBank/DDBJ databases">
        <title>Gallus gallus (Chicken) genome, bGalGal1, GRCg7b, maternal haplotype autosomes + Z &amp; W.</title>
        <authorList>
            <person name="Warren W."/>
            <person name="Formenti G."/>
            <person name="Fedrigo O."/>
            <person name="Haase B."/>
            <person name="Mountcastle J."/>
            <person name="Balacco J."/>
            <person name="Tracey A."/>
            <person name="Schneider V."/>
            <person name="Okimoto R."/>
            <person name="Cheng H."/>
            <person name="Hawken R."/>
            <person name="Howe K."/>
            <person name="Jarvis E.D."/>
        </authorList>
    </citation>
    <scope>NUCLEOTIDE SEQUENCE [LARGE SCALE GENOMIC DNA]</scope>
    <source>
        <strain evidence="9">Broiler</strain>
    </source>
</reference>
<evidence type="ECO:0000313" key="10">
    <source>
        <dbReference type="Proteomes" id="UP000000539"/>
    </source>
</evidence>
<sequence>GGGTDCTSLQITCVLAVWLSQTWDDELKLVNGTGPCSGRVEVKHKDQWGTVCDGDWNTEDAEVVCKQVGCGSAVQALNRAPFGEGSGPTWLYRVECRGNESALWNCPHTGWGGFTCPHYFDVGVICSGFSGLHLSGGDTACSGHLKIKQDETWTTVCYSYIDFNAASVICNEQRCGQAVDVLRGAHFGDRHELIWQEVFHCVGNETHLAHCPRTLQHSKALATVVCSGLTESLRLSDGQSRCDGRVEISLDGMWSRVLDDDWNIKDAHVVCRQLQCGIAKRAYYLPRSERGIGPVGLRSVHCDGNETQLLLCKTSHSQVLSAGVAEDLHFLPADSQQIRLVNGTKRCAGRVELYHDGIWGTICDDNWDLSDANVVCRQLGCGYAIKALNSAHYGVGSGQIWLDDVNCTGSESNIWACPSSVWGHHNCQHKEDAGVLCSEFLSLRLANGSGCAGRLEVFYNGTWGSICSNRMSQLTAVTVCKHLNCGDGGEIERDFKYGRGSGPTWLDHIECAEQHSSLWQCQSDPWDPQSCDTRAEETHISCSGKYKCTHREKLRVVGGEDACSGRVEIWNQGSWGTICDDSWDLADANVVCRQLGCGSAVSALSEAAFGEGTGPIWLEKVHCKGTELSLWDCPSKPLFGKNCNHKEDAAVDCSEFQCPSSSASSWGPFSPGHSREVCWYQMLP</sequence>
<keyword evidence="2" id="KW-0964">Secreted</keyword>
<dbReference type="InterPro" id="IPR036772">
    <property type="entry name" value="SRCR-like_dom_sf"/>
</dbReference>
<dbReference type="Pfam" id="PF00530">
    <property type="entry name" value="SRCR"/>
    <property type="match status" value="6"/>
</dbReference>
<feature type="disulfide bond" evidence="7">
    <location>
        <begin position="52"/>
        <end position="116"/>
    </location>
</feature>
<dbReference type="FunFam" id="3.10.250.10:FF:000012">
    <property type="entry name" value="CD163 molecule like 1"/>
    <property type="match status" value="1"/>
</dbReference>
<dbReference type="FunFam" id="3.10.250.10:FF:000004">
    <property type="entry name" value="Scavenger receptor cysteine-rich type 1 protein M130"/>
    <property type="match status" value="1"/>
</dbReference>
<dbReference type="SUPFAM" id="SSF56487">
    <property type="entry name" value="SRCR-like"/>
    <property type="match status" value="6"/>
</dbReference>
<keyword evidence="4" id="KW-0677">Repeat</keyword>
<evidence type="ECO:0000256" key="5">
    <source>
        <dbReference type="ARBA" id="ARBA00023157"/>
    </source>
</evidence>
<feature type="disulfide bond" evidence="7">
    <location>
        <begin position="623"/>
        <end position="633"/>
    </location>
</feature>
<dbReference type="FunFam" id="3.10.250.10:FF:000006">
    <property type="entry name" value="neurotrypsin isoform X2"/>
    <property type="match status" value="1"/>
</dbReference>
<feature type="domain" description="SRCR" evidence="8">
    <location>
        <begin position="233"/>
        <end position="312"/>
    </location>
</feature>
<feature type="disulfide bond" evidence="7">
    <location>
        <begin position="65"/>
        <end position="126"/>
    </location>
</feature>
<keyword evidence="6" id="KW-0325">Glycoprotein</keyword>
<dbReference type="PROSITE" id="PS00420">
    <property type="entry name" value="SRCR_1"/>
    <property type="match status" value="3"/>
</dbReference>
<feature type="disulfide bond" evidence="7">
    <location>
        <begin position="302"/>
        <end position="312"/>
    </location>
</feature>
<feature type="domain" description="SRCR" evidence="8">
    <location>
        <begin position="132"/>
        <end position="227"/>
    </location>
</feature>
<dbReference type="Gene3D" id="3.10.250.10">
    <property type="entry name" value="SRCR-like domain"/>
    <property type="match status" value="6"/>
</dbReference>
<keyword evidence="3" id="KW-0732">Signal</keyword>
<dbReference type="AlphaFoldDB" id="A0A8V0ZWQ3"/>
<evidence type="ECO:0000259" key="8">
    <source>
        <dbReference type="PROSITE" id="PS50287"/>
    </source>
</evidence>
<proteinExistence type="predicted"/>
<dbReference type="Ensembl" id="ENSGALT00010059114.1">
    <property type="protein sequence ID" value="ENSGALP00010036072.1"/>
    <property type="gene ID" value="ENSGALG00010024228.1"/>
</dbReference>
<feature type="disulfide bond" evidence="7">
    <location>
        <begin position="96"/>
        <end position="106"/>
    </location>
</feature>
<dbReference type="FunFam" id="3.10.250.10:FF:000009">
    <property type="entry name" value="WC1"/>
    <property type="match status" value="3"/>
</dbReference>
<dbReference type="GeneTree" id="ENSGT00940000163299"/>
<dbReference type="InterPro" id="IPR001190">
    <property type="entry name" value="SRCR"/>
</dbReference>
<evidence type="ECO:0000256" key="7">
    <source>
        <dbReference type="PROSITE-ProRule" id="PRU00196"/>
    </source>
</evidence>
<evidence type="ECO:0000256" key="3">
    <source>
        <dbReference type="ARBA" id="ARBA00022729"/>
    </source>
</evidence>
<feature type="domain" description="SRCR" evidence="8">
    <location>
        <begin position="443"/>
        <end position="543"/>
    </location>
</feature>
<feature type="disulfide bond" evidence="7">
    <location>
        <begin position="467"/>
        <end position="531"/>
    </location>
</feature>
<reference evidence="9" key="3">
    <citation type="submission" date="2025-09" db="UniProtKB">
        <authorList>
            <consortium name="Ensembl"/>
        </authorList>
    </citation>
    <scope>IDENTIFICATION</scope>
    <source>
        <strain evidence="9">broiler</strain>
    </source>
</reference>
<accession>A0A8V0ZWQ3</accession>
<feature type="disulfide bond" evidence="7">
    <location>
        <begin position="407"/>
        <end position="417"/>
    </location>
</feature>
<feature type="domain" description="SRCR" evidence="8">
    <location>
        <begin position="554"/>
        <end position="654"/>
    </location>
</feature>
<comment type="subcellular location">
    <subcellularLocation>
        <location evidence="1">Secreted</location>
    </subcellularLocation>
</comment>
<dbReference type="Proteomes" id="UP000000539">
    <property type="component" value="Chromosome 1"/>
</dbReference>
<dbReference type="PANTHER" id="PTHR19331:SF468">
    <property type="entry name" value="SCAVENGER RECEPTOR CYSTEINE-RICH TYPE 1 PROTEIN M160"/>
    <property type="match status" value="1"/>
</dbReference>
<dbReference type="GO" id="GO:0016020">
    <property type="term" value="C:membrane"/>
    <property type="evidence" value="ECO:0007669"/>
    <property type="project" value="InterPro"/>
</dbReference>
<feature type="disulfide bond" evidence="7">
    <location>
        <begin position="363"/>
        <end position="427"/>
    </location>
</feature>
<evidence type="ECO:0000256" key="1">
    <source>
        <dbReference type="ARBA" id="ARBA00004613"/>
    </source>
</evidence>
<dbReference type="GO" id="GO:0005576">
    <property type="term" value="C:extracellular region"/>
    <property type="evidence" value="ECO:0007669"/>
    <property type="project" value="UniProtKB-SubCell"/>
</dbReference>
<feature type="domain" description="SRCR" evidence="8">
    <location>
        <begin position="27"/>
        <end position="127"/>
    </location>
</feature>
<feature type="disulfide bond" evidence="7">
    <location>
        <begin position="579"/>
        <end position="643"/>
    </location>
</feature>
<dbReference type="SMART" id="SM00202">
    <property type="entry name" value="SR"/>
    <property type="match status" value="6"/>
</dbReference>
<gene>
    <name evidence="9" type="primary">LOC418303</name>
</gene>
<feature type="domain" description="SRCR" evidence="8">
    <location>
        <begin position="338"/>
        <end position="438"/>
    </location>
</feature>
<protein>
    <recommendedName>
        <fullName evidence="8">SRCR domain-containing protein</fullName>
    </recommendedName>
</protein>
<evidence type="ECO:0000313" key="9">
    <source>
        <dbReference type="Ensembl" id="ENSGALP00010036072.1"/>
    </source>
</evidence>
<dbReference type="PROSITE" id="PS50287">
    <property type="entry name" value="SRCR_2"/>
    <property type="match status" value="6"/>
</dbReference>
<dbReference type="PANTHER" id="PTHR19331">
    <property type="entry name" value="SCAVENGER RECEPTOR DOMAIN-CONTAINING"/>
    <property type="match status" value="1"/>
</dbReference>
<keyword evidence="5 7" id="KW-1015">Disulfide bond</keyword>
<dbReference type="PRINTS" id="PR00258">
    <property type="entry name" value="SPERACTRCPTR"/>
</dbReference>
<feature type="disulfide bond" evidence="7">
    <location>
        <begin position="376"/>
        <end position="437"/>
    </location>
</feature>
<evidence type="ECO:0000256" key="4">
    <source>
        <dbReference type="ARBA" id="ARBA00022737"/>
    </source>
</evidence>
<feature type="disulfide bond" evidence="7">
    <location>
        <begin position="511"/>
        <end position="521"/>
    </location>
</feature>
<organism evidence="9 10">
    <name type="scientific">Gallus gallus</name>
    <name type="common">Chicken</name>
    <dbReference type="NCBI Taxonomy" id="9031"/>
    <lineage>
        <taxon>Eukaryota</taxon>
        <taxon>Metazoa</taxon>
        <taxon>Chordata</taxon>
        <taxon>Craniata</taxon>
        <taxon>Vertebrata</taxon>
        <taxon>Euteleostomi</taxon>
        <taxon>Archelosauria</taxon>
        <taxon>Archosauria</taxon>
        <taxon>Dinosauria</taxon>
        <taxon>Saurischia</taxon>
        <taxon>Theropoda</taxon>
        <taxon>Coelurosauria</taxon>
        <taxon>Aves</taxon>
        <taxon>Neognathae</taxon>
        <taxon>Galloanserae</taxon>
        <taxon>Galliformes</taxon>
        <taxon>Phasianidae</taxon>
        <taxon>Phasianinae</taxon>
        <taxon>Gallus</taxon>
    </lineage>
</organism>
<evidence type="ECO:0000256" key="2">
    <source>
        <dbReference type="ARBA" id="ARBA00022525"/>
    </source>
</evidence>
<evidence type="ECO:0000256" key="6">
    <source>
        <dbReference type="ARBA" id="ARBA00023180"/>
    </source>
</evidence>
<feature type="disulfide bond" evidence="7">
    <location>
        <begin position="592"/>
        <end position="653"/>
    </location>
</feature>
<name>A0A8V0ZWQ3_CHICK</name>
<comment type="caution">
    <text evidence="7">Lacks conserved residue(s) required for the propagation of feature annotation.</text>
</comment>